<keyword evidence="1" id="KW-0732">Signal</keyword>
<sequence length="46" mass="5037">MMVVLCTSSASSLLFQMAILGLSPSPVAQSRQICEGFIREWSVPQH</sequence>
<dbReference type="AlphaFoldDB" id="A0A2P2K5G4"/>
<feature type="signal peptide" evidence="1">
    <location>
        <begin position="1"/>
        <end position="29"/>
    </location>
</feature>
<protein>
    <submittedName>
        <fullName evidence="2">Uncharacterized protein</fullName>
    </submittedName>
</protein>
<proteinExistence type="predicted"/>
<dbReference type="EMBL" id="GGEC01020455">
    <property type="protein sequence ID" value="MBX00939.1"/>
    <property type="molecule type" value="Transcribed_RNA"/>
</dbReference>
<organism evidence="2">
    <name type="scientific">Rhizophora mucronata</name>
    <name type="common">Asiatic mangrove</name>
    <dbReference type="NCBI Taxonomy" id="61149"/>
    <lineage>
        <taxon>Eukaryota</taxon>
        <taxon>Viridiplantae</taxon>
        <taxon>Streptophyta</taxon>
        <taxon>Embryophyta</taxon>
        <taxon>Tracheophyta</taxon>
        <taxon>Spermatophyta</taxon>
        <taxon>Magnoliopsida</taxon>
        <taxon>eudicotyledons</taxon>
        <taxon>Gunneridae</taxon>
        <taxon>Pentapetalae</taxon>
        <taxon>rosids</taxon>
        <taxon>fabids</taxon>
        <taxon>Malpighiales</taxon>
        <taxon>Rhizophoraceae</taxon>
        <taxon>Rhizophora</taxon>
    </lineage>
</organism>
<reference evidence="2" key="1">
    <citation type="submission" date="2018-02" db="EMBL/GenBank/DDBJ databases">
        <title>Rhizophora mucronata_Transcriptome.</title>
        <authorList>
            <person name="Meera S.P."/>
            <person name="Sreeshan A."/>
            <person name="Augustine A."/>
        </authorList>
    </citation>
    <scope>NUCLEOTIDE SEQUENCE</scope>
    <source>
        <tissue evidence="2">Leaf</tissue>
    </source>
</reference>
<evidence type="ECO:0000313" key="2">
    <source>
        <dbReference type="EMBL" id="MBX00939.1"/>
    </source>
</evidence>
<evidence type="ECO:0000256" key="1">
    <source>
        <dbReference type="SAM" id="SignalP"/>
    </source>
</evidence>
<name>A0A2P2K5G4_RHIMU</name>
<feature type="chain" id="PRO_5015106394" evidence="1">
    <location>
        <begin position="30"/>
        <end position="46"/>
    </location>
</feature>
<accession>A0A2P2K5G4</accession>